<evidence type="ECO:0000256" key="2">
    <source>
        <dbReference type="ARBA" id="ARBA00022723"/>
    </source>
</evidence>
<keyword evidence="3" id="KW-0378">Hydrolase</keyword>
<keyword evidence="2" id="KW-0479">Metal-binding</keyword>
<dbReference type="GO" id="GO:0005829">
    <property type="term" value="C:cytosol"/>
    <property type="evidence" value="ECO:0007669"/>
    <property type="project" value="TreeGrafter"/>
</dbReference>
<evidence type="ECO:0000313" key="7">
    <source>
        <dbReference type="Proteomes" id="UP000604481"/>
    </source>
</evidence>
<feature type="domain" description="Succinylglutamate desuccinylase/Aspartoacylase catalytic" evidence="5">
    <location>
        <begin position="22"/>
        <end position="153"/>
    </location>
</feature>
<gene>
    <name evidence="6" type="ORF">INR99_03365</name>
</gene>
<keyword evidence="7" id="KW-1185">Reference proteome</keyword>
<dbReference type="Gene3D" id="3.40.630.10">
    <property type="entry name" value="Zn peptidases"/>
    <property type="match status" value="1"/>
</dbReference>
<dbReference type="RefSeq" id="WP_194114870.1">
    <property type="nucleotide sequence ID" value="NZ_JADFUA010000001.1"/>
</dbReference>
<evidence type="ECO:0000256" key="1">
    <source>
        <dbReference type="ARBA" id="ARBA00001947"/>
    </source>
</evidence>
<protein>
    <submittedName>
        <fullName evidence="6">Succinylglutamate desuccinylase/aspartoacylase family protein</fullName>
    </submittedName>
</protein>
<dbReference type="Proteomes" id="UP000604481">
    <property type="component" value="Unassembled WGS sequence"/>
</dbReference>
<evidence type="ECO:0000259" key="5">
    <source>
        <dbReference type="Pfam" id="PF24827"/>
    </source>
</evidence>
<dbReference type="Pfam" id="PF24827">
    <property type="entry name" value="AstE_AspA_cat"/>
    <property type="match status" value="1"/>
</dbReference>
<name>A0A8J7FG10_9NEIS</name>
<proteinExistence type="predicted"/>
<dbReference type="SUPFAM" id="SSF53187">
    <property type="entry name" value="Zn-dependent exopeptidases"/>
    <property type="match status" value="1"/>
</dbReference>
<dbReference type="InterPro" id="IPR055438">
    <property type="entry name" value="AstE_AspA_cat"/>
</dbReference>
<evidence type="ECO:0000256" key="3">
    <source>
        <dbReference type="ARBA" id="ARBA00022801"/>
    </source>
</evidence>
<dbReference type="EMBL" id="JADFUA010000001">
    <property type="protein sequence ID" value="MBE9608380.1"/>
    <property type="molecule type" value="Genomic_DNA"/>
</dbReference>
<organism evidence="6 7">
    <name type="scientific">Chitinilyticum piscinae</name>
    <dbReference type="NCBI Taxonomy" id="2866724"/>
    <lineage>
        <taxon>Bacteria</taxon>
        <taxon>Pseudomonadati</taxon>
        <taxon>Pseudomonadota</taxon>
        <taxon>Betaproteobacteria</taxon>
        <taxon>Neisseriales</taxon>
        <taxon>Chitinibacteraceae</taxon>
        <taxon>Chitinilyticum</taxon>
    </lineage>
</organism>
<dbReference type="AlphaFoldDB" id="A0A8J7FG10"/>
<evidence type="ECO:0000313" key="6">
    <source>
        <dbReference type="EMBL" id="MBE9608380.1"/>
    </source>
</evidence>
<keyword evidence="4" id="KW-0862">Zinc</keyword>
<comment type="cofactor">
    <cofactor evidence="1">
        <name>Zn(2+)</name>
        <dbReference type="ChEBI" id="CHEBI:29105"/>
    </cofactor>
</comment>
<evidence type="ECO:0000256" key="4">
    <source>
        <dbReference type="ARBA" id="ARBA00022833"/>
    </source>
</evidence>
<dbReference type="GO" id="GO:0046872">
    <property type="term" value="F:metal ion binding"/>
    <property type="evidence" value="ECO:0007669"/>
    <property type="project" value="UniProtKB-KW"/>
</dbReference>
<dbReference type="GO" id="GO:0016788">
    <property type="term" value="F:hydrolase activity, acting on ester bonds"/>
    <property type="evidence" value="ECO:0007669"/>
    <property type="project" value="InterPro"/>
</dbReference>
<sequence>MTSTVHHAHMFKSHVYAGFEHGPRVIILGAVHGNEICGTLAIERLMRELDSGELTILRGRLTLVPVTNPLAHARVQRNGDRNLNRNLAPTNIPHDFEDRIANVLCPLLADQDVLLDLHSTTNPPGQPFIMLGPQNNNGELLPFARAAEEEALALRLGPTRIVEGWLDTYAEGVKTRLAYADASPSLRARMLSTDPCYGVGTTEYTRMHGGYALTLECGQHADPDAPEVAYRAIRNTLAHLGLIDAPAPQQQQQFELLKLSQVVDRLDEGDRFVREWASFDRLQAGEVIGHRGDGTPVAAPDDGYIVFPSPIAVPGNEWFYFARISERKVDGLQGKSKL</sequence>
<comment type="caution">
    <text evidence="6">The sequence shown here is derived from an EMBL/GenBank/DDBJ whole genome shotgun (WGS) entry which is preliminary data.</text>
</comment>
<accession>A0A8J7FG10</accession>
<reference evidence="6 7" key="1">
    <citation type="submission" date="2020-10" db="EMBL/GenBank/DDBJ databases">
        <title>The genome sequence of Chitinilyticum litopenaei 4Y14.</title>
        <authorList>
            <person name="Liu Y."/>
        </authorList>
    </citation>
    <scope>NUCLEOTIDE SEQUENCE [LARGE SCALE GENOMIC DNA]</scope>
    <source>
        <strain evidence="6 7">4Y14</strain>
    </source>
</reference>
<dbReference type="PANTHER" id="PTHR15162:SF7">
    <property type="entry name" value="SUCCINYLGLUTAMATE DESUCCINYLASE"/>
    <property type="match status" value="1"/>
</dbReference>
<dbReference type="PANTHER" id="PTHR15162">
    <property type="entry name" value="ASPARTOACYLASE"/>
    <property type="match status" value="1"/>
</dbReference>
<dbReference type="InterPro" id="IPR050178">
    <property type="entry name" value="AspA/AstE_fam"/>
</dbReference>